<dbReference type="GO" id="GO:0046872">
    <property type="term" value="F:metal ion binding"/>
    <property type="evidence" value="ECO:0007669"/>
    <property type="project" value="UniProtKB-KW"/>
</dbReference>
<dbReference type="AlphaFoldDB" id="A0A833QLW9"/>
<evidence type="ECO:0000256" key="5">
    <source>
        <dbReference type="ARBA" id="ARBA00023004"/>
    </source>
</evidence>
<keyword evidence="7" id="KW-1185">Reference proteome</keyword>
<proteinExistence type="inferred from homology"/>
<evidence type="ECO:0000256" key="2">
    <source>
        <dbReference type="ARBA" id="ARBA00006787"/>
    </source>
</evidence>
<sequence>MIHAVKLMGDKEDTYTCRFSSTSQLTQEASLGRAVFPKAIGKLHGWTGLGRLALFHLRSGLGLIDSSQGMGAANAGLVCFDGRLLAISEDDLPYQVHIS</sequence>
<organism evidence="6 7">
    <name type="scientific">Carex littledalei</name>
    <dbReference type="NCBI Taxonomy" id="544730"/>
    <lineage>
        <taxon>Eukaryota</taxon>
        <taxon>Viridiplantae</taxon>
        <taxon>Streptophyta</taxon>
        <taxon>Embryophyta</taxon>
        <taxon>Tracheophyta</taxon>
        <taxon>Spermatophyta</taxon>
        <taxon>Magnoliopsida</taxon>
        <taxon>Liliopsida</taxon>
        <taxon>Poales</taxon>
        <taxon>Cyperaceae</taxon>
        <taxon>Cyperoideae</taxon>
        <taxon>Cariceae</taxon>
        <taxon>Carex</taxon>
        <taxon>Carex subgen. Euthyceras</taxon>
    </lineage>
</organism>
<evidence type="ECO:0000313" key="6">
    <source>
        <dbReference type="EMBL" id="KAF3329225.1"/>
    </source>
</evidence>
<dbReference type="InterPro" id="IPR004294">
    <property type="entry name" value="Carotenoid_Oase"/>
</dbReference>
<name>A0A833QLW9_9POAL</name>
<keyword evidence="3" id="KW-0479">Metal-binding</keyword>
<evidence type="ECO:0000313" key="7">
    <source>
        <dbReference type="Proteomes" id="UP000623129"/>
    </source>
</evidence>
<dbReference type="OrthoDB" id="1735832at2759"/>
<dbReference type="GO" id="GO:0016702">
    <property type="term" value="F:oxidoreductase activity, acting on single donors with incorporation of molecular oxygen, incorporation of two atoms of oxygen"/>
    <property type="evidence" value="ECO:0007669"/>
    <property type="project" value="InterPro"/>
</dbReference>
<evidence type="ECO:0000256" key="3">
    <source>
        <dbReference type="ARBA" id="ARBA00022723"/>
    </source>
</evidence>
<comment type="caution">
    <text evidence="6">The sequence shown here is derived from an EMBL/GenBank/DDBJ whole genome shotgun (WGS) entry which is preliminary data.</text>
</comment>
<comment type="similarity">
    <text evidence="2">Belongs to the carotenoid oxygenase family.</text>
</comment>
<keyword evidence="5" id="KW-0408">Iron</keyword>
<evidence type="ECO:0000256" key="4">
    <source>
        <dbReference type="ARBA" id="ARBA00022964"/>
    </source>
</evidence>
<keyword evidence="4 6" id="KW-0223">Dioxygenase</keyword>
<evidence type="ECO:0000256" key="1">
    <source>
        <dbReference type="ARBA" id="ARBA00001954"/>
    </source>
</evidence>
<accession>A0A833QLW9</accession>
<dbReference type="EMBL" id="SWLB01000015">
    <property type="protein sequence ID" value="KAF3329225.1"/>
    <property type="molecule type" value="Genomic_DNA"/>
</dbReference>
<dbReference type="Pfam" id="PF03055">
    <property type="entry name" value="RPE65"/>
    <property type="match status" value="1"/>
</dbReference>
<reference evidence="6" key="1">
    <citation type="submission" date="2020-01" db="EMBL/GenBank/DDBJ databases">
        <title>Genome sequence of Kobresia littledalei, the first chromosome-level genome in the family Cyperaceae.</title>
        <authorList>
            <person name="Qu G."/>
        </authorList>
    </citation>
    <scope>NUCLEOTIDE SEQUENCE</scope>
    <source>
        <strain evidence="6">C.B.Clarke</strain>
        <tissue evidence="6">Leaf</tissue>
    </source>
</reference>
<dbReference type="Proteomes" id="UP000623129">
    <property type="component" value="Unassembled WGS sequence"/>
</dbReference>
<keyword evidence="4 6" id="KW-0560">Oxidoreductase</keyword>
<protein>
    <submittedName>
        <fullName evidence="6">9-cis-epoxycarotenoid dioxygenase</fullName>
    </submittedName>
</protein>
<gene>
    <name evidence="6" type="ORF">FCM35_KLT06303</name>
</gene>
<comment type="cofactor">
    <cofactor evidence="1">
        <name>Fe(2+)</name>
        <dbReference type="ChEBI" id="CHEBI:29033"/>
    </cofactor>
</comment>